<keyword evidence="4" id="KW-1185">Reference proteome</keyword>
<evidence type="ECO:0000259" key="2">
    <source>
        <dbReference type="PROSITE" id="PS50531"/>
    </source>
</evidence>
<dbReference type="InterPro" id="IPR002560">
    <property type="entry name" value="Transposase_DDE"/>
</dbReference>
<dbReference type="Proteomes" id="UP001569904">
    <property type="component" value="Unassembled WGS sequence"/>
</dbReference>
<dbReference type="PANTHER" id="PTHR33498">
    <property type="entry name" value="TRANSPOSASE FOR INSERTION SEQUENCE ELEMENT IS1557"/>
    <property type="match status" value="1"/>
</dbReference>
<dbReference type="PROSITE" id="PS50531">
    <property type="entry name" value="HTH_IS21"/>
    <property type="match status" value="1"/>
</dbReference>
<feature type="region of interest" description="Disordered" evidence="1">
    <location>
        <begin position="268"/>
        <end position="290"/>
    </location>
</feature>
<sequence>MIACICGLSIKELLAVLFPHLASVRVDQVFRSCASVRVRARTETAEAECPGCGTRSRRRPSQYERRLSDTAVGGQELLIHLRVHRFLCRNDACSKQTFAEQVPGLTVRYGRRSVGATTALHAIALALGGRAGARLAHRLAPAVSRMTLIRLIRQIPEPAVQVGPRVLGVDDFALRRGHTYGTVLIDLVTGRPIDVLTDRAADTLAAWLKNHPGVEIICRDRAGGYADGASRGAPDAIQVADRWHMWRNLGDAIERTVARHRDHLRDLPLNTAPAEPATSPGPALTPADPEPLPVLRTGPFADQTRQRHAAVHDLLAHGHDLRSIARTLGVARNTVRKFARAASPEELLVNTGTGRRPRLLDDHAPYLLRRWNEGCTNAAQLSRELRERGYLVQSRAVRDYVRGWRSTVPATPTRPARPTVRKAAGWLLRNPAHLTADEHHQLNALTRASPPLAALRRHISAFAVMMLDRQGHRLESWMNAVQADDLPELHSFVTGLRRDFDAAQAGLTMHHSSGPVEGHVNRIIMWNPICQAMCLWITPR</sequence>
<feature type="domain" description="HTH IS21-type" evidence="2">
    <location>
        <begin position="306"/>
        <end position="371"/>
    </location>
</feature>
<reference evidence="3 4" key="1">
    <citation type="submission" date="2023-11" db="EMBL/GenBank/DDBJ databases">
        <title>Actinomadura monticuli sp. nov., isolated from volcanic ash.</title>
        <authorList>
            <person name="Lee S.D."/>
            <person name="Yang H."/>
            <person name="Kim I.S."/>
        </authorList>
    </citation>
    <scope>NUCLEOTIDE SEQUENCE [LARGE SCALE GENOMIC DNA]</scope>
    <source>
        <strain evidence="3 4">DSM 45346</strain>
    </source>
</reference>
<comment type="caution">
    <text evidence="3">The sequence shown here is derived from an EMBL/GenBank/DDBJ whole genome shotgun (WGS) entry which is preliminary data.</text>
</comment>
<evidence type="ECO:0000313" key="3">
    <source>
        <dbReference type="EMBL" id="MFA1559370.1"/>
    </source>
</evidence>
<organism evidence="3 4">
    <name type="scientific">Actinomadura chokoriensis</name>
    <dbReference type="NCBI Taxonomy" id="454156"/>
    <lineage>
        <taxon>Bacteria</taxon>
        <taxon>Bacillati</taxon>
        <taxon>Actinomycetota</taxon>
        <taxon>Actinomycetes</taxon>
        <taxon>Streptosporangiales</taxon>
        <taxon>Thermomonosporaceae</taxon>
        <taxon>Actinomadura</taxon>
    </lineage>
</organism>
<dbReference type="InterPro" id="IPR047951">
    <property type="entry name" value="Transpos_ISL3"/>
</dbReference>
<protein>
    <submittedName>
        <fullName evidence="3">ISL3 family transposase</fullName>
    </submittedName>
</protein>
<evidence type="ECO:0000313" key="4">
    <source>
        <dbReference type="Proteomes" id="UP001569904"/>
    </source>
</evidence>
<proteinExistence type="predicted"/>
<dbReference type="InterPro" id="IPR017894">
    <property type="entry name" value="HTH_IS21_transposase_type"/>
</dbReference>
<dbReference type="Pfam" id="PF01610">
    <property type="entry name" value="DDE_Tnp_ISL3"/>
    <property type="match status" value="2"/>
</dbReference>
<accession>A0ABV4R8Z3</accession>
<dbReference type="RefSeq" id="WP_371946387.1">
    <property type="nucleotide sequence ID" value="NZ_JAXCEH010000050.1"/>
</dbReference>
<gene>
    <name evidence="3" type="ORF">SM436_37250</name>
</gene>
<dbReference type="PANTHER" id="PTHR33498:SF1">
    <property type="entry name" value="TRANSPOSASE FOR INSERTION SEQUENCE ELEMENT IS1557"/>
    <property type="match status" value="1"/>
</dbReference>
<evidence type="ECO:0000256" key="1">
    <source>
        <dbReference type="SAM" id="MobiDB-lite"/>
    </source>
</evidence>
<dbReference type="EMBL" id="JAXCEH010000050">
    <property type="protein sequence ID" value="MFA1559370.1"/>
    <property type="molecule type" value="Genomic_DNA"/>
</dbReference>
<name>A0ABV4R8Z3_9ACTN</name>
<dbReference type="NCBIfam" id="NF033550">
    <property type="entry name" value="transpos_ISL3"/>
    <property type="match status" value="1"/>
</dbReference>
<dbReference type="Pfam" id="PF14690">
    <property type="entry name" value="Zn_ribbon_ISL3"/>
    <property type="match status" value="1"/>
</dbReference>
<dbReference type="InterPro" id="IPR029261">
    <property type="entry name" value="Transposase_Znf"/>
</dbReference>